<dbReference type="EMBL" id="JACJUU010000001">
    <property type="protein sequence ID" value="MBC2768614.1"/>
    <property type="molecule type" value="Genomic_DNA"/>
</dbReference>
<dbReference type="Pfam" id="PF00563">
    <property type="entry name" value="EAL"/>
    <property type="match status" value="1"/>
</dbReference>
<dbReference type="SUPFAM" id="SSF141868">
    <property type="entry name" value="EAL domain-like"/>
    <property type="match status" value="1"/>
</dbReference>
<dbReference type="RefSeq" id="WP_185778449.1">
    <property type="nucleotide sequence ID" value="NZ_JACJUU010000001.1"/>
</dbReference>
<dbReference type="InterPro" id="IPR001789">
    <property type="entry name" value="Sig_transdc_resp-reg_receiver"/>
</dbReference>
<organism evidence="4 5">
    <name type="scientific">Pusillimonas minor</name>
    <dbReference type="NCBI Taxonomy" id="2697024"/>
    <lineage>
        <taxon>Bacteria</taxon>
        <taxon>Pseudomonadati</taxon>
        <taxon>Pseudomonadota</taxon>
        <taxon>Betaproteobacteria</taxon>
        <taxon>Burkholderiales</taxon>
        <taxon>Alcaligenaceae</taxon>
        <taxon>Pusillimonas</taxon>
    </lineage>
</organism>
<dbReference type="InterPro" id="IPR011006">
    <property type="entry name" value="CheY-like_superfamily"/>
</dbReference>
<dbReference type="Gene3D" id="3.20.20.450">
    <property type="entry name" value="EAL domain"/>
    <property type="match status" value="1"/>
</dbReference>
<proteinExistence type="predicted"/>
<evidence type="ECO:0000313" key="4">
    <source>
        <dbReference type="EMBL" id="MBC2768614.1"/>
    </source>
</evidence>
<accession>A0A842HKZ8</accession>
<dbReference type="InterPro" id="IPR035919">
    <property type="entry name" value="EAL_sf"/>
</dbReference>
<feature type="domain" description="Response regulatory" evidence="2">
    <location>
        <begin position="7"/>
        <end position="126"/>
    </location>
</feature>
<dbReference type="PANTHER" id="PTHR33121:SF71">
    <property type="entry name" value="OXYGEN SENSOR PROTEIN DOSP"/>
    <property type="match status" value="1"/>
</dbReference>
<dbReference type="AlphaFoldDB" id="A0A842HKZ8"/>
<evidence type="ECO:0000313" key="5">
    <source>
        <dbReference type="Proteomes" id="UP000545386"/>
    </source>
</evidence>
<evidence type="ECO:0000259" key="3">
    <source>
        <dbReference type="PROSITE" id="PS50883"/>
    </source>
</evidence>
<dbReference type="Gene3D" id="3.40.50.2300">
    <property type="match status" value="1"/>
</dbReference>
<dbReference type="GO" id="GO:0071111">
    <property type="term" value="F:cyclic-guanylate-specific phosphodiesterase activity"/>
    <property type="evidence" value="ECO:0007669"/>
    <property type="project" value="InterPro"/>
</dbReference>
<dbReference type="PROSITE" id="PS50883">
    <property type="entry name" value="EAL"/>
    <property type="match status" value="1"/>
</dbReference>
<protein>
    <submittedName>
        <fullName evidence="4">EAL domain-containing response regulator</fullName>
    </submittedName>
</protein>
<dbReference type="Pfam" id="PF00072">
    <property type="entry name" value="Response_reg"/>
    <property type="match status" value="1"/>
</dbReference>
<dbReference type="SMART" id="SM00052">
    <property type="entry name" value="EAL"/>
    <property type="match status" value="1"/>
</dbReference>
<dbReference type="PROSITE" id="PS50110">
    <property type="entry name" value="RESPONSE_REGULATORY"/>
    <property type="match status" value="1"/>
</dbReference>
<name>A0A842HKZ8_9BURK</name>
<comment type="caution">
    <text evidence="4">The sequence shown here is derived from an EMBL/GenBank/DDBJ whole genome shotgun (WGS) entry which is preliminary data.</text>
</comment>
<dbReference type="SMART" id="SM00448">
    <property type="entry name" value="REC"/>
    <property type="match status" value="1"/>
</dbReference>
<dbReference type="CDD" id="cd01948">
    <property type="entry name" value="EAL"/>
    <property type="match status" value="1"/>
</dbReference>
<dbReference type="Proteomes" id="UP000545386">
    <property type="component" value="Unassembled WGS sequence"/>
</dbReference>
<keyword evidence="1" id="KW-0597">Phosphoprotein</keyword>
<dbReference type="PANTHER" id="PTHR33121">
    <property type="entry name" value="CYCLIC DI-GMP PHOSPHODIESTERASE PDEF"/>
    <property type="match status" value="1"/>
</dbReference>
<evidence type="ECO:0000259" key="2">
    <source>
        <dbReference type="PROSITE" id="PS50110"/>
    </source>
</evidence>
<dbReference type="SUPFAM" id="SSF52172">
    <property type="entry name" value="CheY-like"/>
    <property type="match status" value="1"/>
</dbReference>
<feature type="modified residue" description="4-aspartylphosphate" evidence="1">
    <location>
        <position position="56"/>
    </location>
</feature>
<evidence type="ECO:0000256" key="1">
    <source>
        <dbReference type="PROSITE-ProRule" id="PRU00169"/>
    </source>
</evidence>
<sequence length="403" mass="44071">MSSSPSRLLILDDDPSVGQTIELIAKAAGLETRFTSSPDTFFRLVDEWQPDHLAIDLVMPDMDGVEVLARLAKRACPARIIVTSGVDHRVLDAAGRSATERGLNIVGVLPKPFMPSALRRMFATPSVSGVSSDAPAPRQPGQAMAAGGNYLIQPHDIQAGLDGNQFFPVYQPKISCFSGQLVGFEALMRWRHPQLGMVPPDKFIGCAKNSGLIDALTRRMFDLSLEWFAQHYGSTSVRLAINISARSRLDDVFVEDIIGRCRKCGLVPGQLIFELTETSAMEDPVASLDLLTRMRMKGIHLSIDDLGTGFSSLLQLVRLPFSELKVDKSFVITASQSSESRQVVQAIVGLGQSLGIQSTAEGVEDHETLQFLRDIGCNFAQGFHIARPMPADEASRWSHFSFD</sequence>
<dbReference type="InterPro" id="IPR050706">
    <property type="entry name" value="Cyclic-di-GMP_PDE-like"/>
</dbReference>
<keyword evidence="5" id="KW-1185">Reference proteome</keyword>
<dbReference type="InterPro" id="IPR001633">
    <property type="entry name" value="EAL_dom"/>
</dbReference>
<feature type="domain" description="EAL" evidence="3">
    <location>
        <begin position="150"/>
        <end position="402"/>
    </location>
</feature>
<gene>
    <name evidence="4" type="ORF">GTU67_01645</name>
</gene>
<reference evidence="4 5" key="1">
    <citation type="submission" date="2020-08" db="EMBL/GenBank/DDBJ databases">
        <title>Paraeoetvoesia sp. YC-7-48 draft genome sequence.</title>
        <authorList>
            <person name="Yao L."/>
        </authorList>
    </citation>
    <scope>NUCLEOTIDE SEQUENCE [LARGE SCALE GENOMIC DNA]</scope>
    <source>
        <strain evidence="5">YC-7-48</strain>
    </source>
</reference>
<dbReference type="GO" id="GO:0000160">
    <property type="term" value="P:phosphorelay signal transduction system"/>
    <property type="evidence" value="ECO:0007669"/>
    <property type="project" value="InterPro"/>
</dbReference>